<evidence type="ECO:0000256" key="2">
    <source>
        <dbReference type="SAM" id="SignalP"/>
    </source>
</evidence>
<dbReference type="Proteomes" id="UP000030060">
    <property type="component" value="Unassembled WGS sequence"/>
</dbReference>
<dbReference type="OrthoDB" id="7016131at2"/>
<dbReference type="RefSeq" id="WP_038850082.1">
    <property type="nucleotide sequence ID" value="NZ_ASGY01000193.1"/>
</dbReference>
<dbReference type="EMBL" id="ASGY01000193">
    <property type="protein sequence ID" value="KGE65179.1"/>
    <property type="molecule type" value="Genomic_DNA"/>
</dbReference>
<protein>
    <submittedName>
        <fullName evidence="3">Uncharacterized protein</fullName>
    </submittedName>
</protein>
<reference evidence="3 4" key="1">
    <citation type="journal article" date="2013" name="Genome Announc.">
        <title>Draft Genome Sequence of Pseudomonas fluorescens LMG 5329, a White Line-Inducing Principle-Producing Bioindicator for the Mushroom Pathogen Pseudomonas tolaasii.</title>
        <authorList>
            <person name="Ghequire M.G."/>
            <person name="Rokni-Zadeh H."/>
            <person name="Zarrineh P."/>
            <person name="De Mot R."/>
        </authorList>
    </citation>
    <scope>NUCLEOTIDE SEQUENCE [LARGE SCALE GENOMIC DNA]</scope>
    <source>
        <strain evidence="3 4">LMG 5329</strain>
    </source>
</reference>
<feature type="region of interest" description="Disordered" evidence="1">
    <location>
        <begin position="169"/>
        <end position="188"/>
    </location>
</feature>
<name>A0A0A1YW24_PSEFL</name>
<gene>
    <name evidence="3" type="ORF">K814_0125185</name>
</gene>
<organism evidence="3 4">
    <name type="scientific">Pseudomonas fluorescens LMG 5329</name>
    <dbReference type="NCBI Taxonomy" id="1324332"/>
    <lineage>
        <taxon>Bacteria</taxon>
        <taxon>Pseudomonadati</taxon>
        <taxon>Pseudomonadota</taxon>
        <taxon>Gammaproteobacteria</taxon>
        <taxon>Pseudomonadales</taxon>
        <taxon>Pseudomonadaceae</taxon>
        <taxon>Pseudomonas</taxon>
    </lineage>
</organism>
<feature type="signal peptide" evidence="2">
    <location>
        <begin position="1"/>
        <end position="26"/>
    </location>
</feature>
<sequence length="188" mass="21023">MNTLTKVGRCLALLPVLLTSTPSVLADEETPIGDWSIIYGSGRAHKNVMYVADRTSVVPSNHNKGAKLVAVTVVYEEPGKPMIDVYNIEVQCSTRKLRFLNGQSVAPFSYTLTHLKVSNTWQTPKEFWLDRTLAYVCEPGKSKDTIAMGKMTHLQMIQTTKAMFQQLGPTQEKSQMIDDLDDMLGNKR</sequence>
<proteinExistence type="predicted"/>
<keyword evidence="2" id="KW-0732">Signal</keyword>
<evidence type="ECO:0000313" key="3">
    <source>
        <dbReference type="EMBL" id="KGE65179.1"/>
    </source>
</evidence>
<comment type="caution">
    <text evidence="3">The sequence shown here is derived from an EMBL/GenBank/DDBJ whole genome shotgun (WGS) entry which is preliminary data.</text>
</comment>
<evidence type="ECO:0000313" key="4">
    <source>
        <dbReference type="Proteomes" id="UP000030060"/>
    </source>
</evidence>
<evidence type="ECO:0000256" key="1">
    <source>
        <dbReference type="SAM" id="MobiDB-lite"/>
    </source>
</evidence>
<accession>A0A0A1YW24</accession>
<feature type="chain" id="PRO_5001996657" evidence="2">
    <location>
        <begin position="27"/>
        <end position="188"/>
    </location>
</feature>
<dbReference type="AlphaFoldDB" id="A0A0A1YW24"/>